<comment type="caution">
    <text evidence="2">The sequence shown here is derived from an EMBL/GenBank/DDBJ whole genome shotgun (WGS) entry which is preliminary data.</text>
</comment>
<feature type="transmembrane region" description="Helical" evidence="1">
    <location>
        <begin position="6"/>
        <end position="26"/>
    </location>
</feature>
<sequence length="71" mass="8210">MIRWVAAIFIALLVFYPLLPFLDRLWVGRLPADIRFRLRGVVLCLPFGSTVVWSFIAFLIAEIVSYTCIFC</sequence>
<evidence type="ECO:0000313" key="2">
    <source>
        <dbReference type="EMBL" id="MEC4723236.1"/>
    </source>
</evidence>
<gene>
    <name evidence="2" type="ORF">RY831_29190</name>
</gene>
<keyword evidence="1" id="KW-0812">Transmembrane</keyword>
<proteinExistence type="predicted"/>
<dbReference type="InterPro" id="IPR021320">
    <property type="entry name" value="DUF2905"/>
</dbReference>
<reference evidence="2 3" key="1">
    <citation type="submission" date="2023-10" db="EMBL/GenBank/DDBJ databases">
        <title>Noviherbaspirillum sp. CPCC 100848 genome assembly.</title>
        <authorList>
            <person name="Li X.Y."/>
            <person name="Fang X.M."/>
        </authorList>
    </citation>
    <scope>NUCLEOTIDE SEQUENCE [LARGE SCALE GENOMIC DNA]</scope>
    <source>
        <strain evidence="2 3">CPCC 100848</strain>
    </source>
</reference>
<keyword evidence="3" id="KW-1185">Reference proteome</keyword>
<organism evidence="2 3">
    <name type="scientific">Noviherbaspirillum album</name>
    <dbReference type="NCBI Taxonomy" id="3080276"/>
    <lineage>
        <taxon>Bacteria</taxon>
        <taxon>Pseudomonadati</taxon>
        <taxon>Pseudomonadota</taxon>
        <taxon>Betaproteobacteria</taxon>
        <taxon>Burkholderiales</taxon>
        <taxon>Oxalobacteraceae</taxon>
        <taxon>Noviherbaspirillum</taxon>
    </lineage>
</organism>
<name>A0ABU6JHU9_9BURK</name>
<keyword evidence="1" id="KW-1133">Transmembrane helix</keyword>
<evidence type="ECO:0000256" key="1">
    <source>
        <dbReference type="SAM" id="Phobius"/>
    </source>
</evidence>
<dbReference type="Pfam" id="PF11146">
    <property type="entry name" value="DUF2905"/>
    <property type="match status" value="1"/>
</dbReference>
<dbReference type="Proteomes" id="UP001352263">
    <property type="component" value="Unassembled WGS sequence"/>
</dbReference>
<dbReference type="EMBL" id="JAWIIV010000047">
    <property type="protein sequence ID" value="MEC4723236.1"/>
    <property type="molecule type" value="Genomic_DNA"/>
</dbReference>
<accession>A0ABU6JHU9</accession>
<protein>
    <submittedName>
        <fullName evidence="2">DUF2905 domain-containing protein</fullName>
    </submittedName>
</protein>
<keyword evidence="1" id="KW-0472">Membrane</keyword>
<feature type="transmembrane region" description="Helical" evidence="1">
    <location>
        <begin position="38"/>
        <end position="61"/>
    </location>
</feature>
<evidence type="ECO:0000313" key="3">
    <source>
        <dbReference type="Proteomes" id="UP001352263"/>
    </source>
</evidence>
<dbReference type="RefSeq" id="WP_326509858.1">
    <property type="nucleotide sequence ID" value="NZ_JAWIIV010000047.1"/>
</dbReference>